<evidence type="ECO:0000313" key="10">
    <source>
        <dbReference type="Proteomes" id="UP000560081"/>
    </source>
</evidence>
<evidence type="ECO:0000256" key="1">
    <source>
        <dbReference type="ARBA" id="ARBA00008331"/>
    </source>
</evidence>
<dbReference type="InterPro" id="IPR005106">
    <property type="entry name" value="Asp/hSer_DH_NAD-bd"/>
</dbReference>
<dbReference type="PANTHER" id="PTHR31873:SF6">
    <property type="entry name" value="ASPARTATE DEHYDROGENASE DOMAIN-CONTAINING PROTEIN"/>
    <property type="match status" value="1"/>
</dbReference>
<comment type="pathway">
    <text evidence="6">Cofactor biosynthesis; NAD(+) biosynthesis; iminoaspartate from L-aspartate (dehydrogenase route): step 1/1.</text>
</comment>
<dbReference type="HAMAP" id="MF_01265">
    <property type="entry name" value="NadX"/>
    <property type="match status" value="1"/>
</dbReference>
<comment type="function">
    <text evidence="6">Specifically catalyzes the NAD or NADP-dependent dehydrogenation of L-aspartate to iminoaspartate.</text>
</comment>
<feature type="active site" evidence="6">
    <location>
        <position position="260"/>
    </location>
</feature>
<dbReference type="EC" id="1.4.1.21" evidence="6"/>
<feature type="binding site" evidence="6">
    <location>
        <position position="142"/>
    </location>
    <ligand>
        <name>NAD(+)</name>
        <dbReference type="ChEBI" id="CHEBI:57540"/>
    </ligand>
</feature>
<dbReference type="GO" id="GO:0050661">
    <property type="term" value="F:NADP binding"/>
    <property type="evidence" value="ECO:0007669"/>
    <property type="project" value="UniProtKB-UniRule"/>
</dbReference>
<feature type="domain" description="Aspartate/homoserine dehydrogenase NAD-binding" evidence="8">
    <location>
        <begin position="27"/>
        <end position="129"/>
    </location>
</feature>
<dbReference type="OrthoDB" id="4772942at2"/>
<dbReference type="InterPro" id="IPR036291">
    <property type="entry name" value="NAD(P)-bd_dom_sf"/>
</dbReference>
<keyword evidence="2 6" id="KW-0662">Pyridine nucleotide biosynthesis</keyword>
<dbReference type="RefSeq" id="WP_135030906.1">
    <property type="nucleotide sequence ID" value="NZ_BMLA01000015.1"/>
</dbReference>
<keyword evidence="5 6" id="KW-0520">NAD</keyword>
<dbReference type="Pfam" id="PF01958">
    <property type="entry name" value="Asp_DH_C"/>
    <property type="match status" value="1"/>
</dbReference>
<dbReference type="GO" id="GO:0016639">
    <property type="term" value="F:oxidoreductase activity, acting on the CH-NH2 group of donors, NAD or NADP as acceptor"/>
    <property type="evidence" value="ECO:0007669"/>
    <property type="project" value="UniProtKB-UniRule"/>
</dbReference>
<dbReference type="Proteomes" id="UP000560081">
    <property type="component" value="Unassembled WGS sequence"/>
</dbReference>
<keyword evidence="3 6" id="KW-0521">NADP</keyword>
<comment type="caution">
    <text evidence="9">The sequence shown here is derived from an EMBL/GenBank/DDBJ whole genome shotgun (WGS) entry which is preliminary data.</text>
</comment>
<gene>
    <name evidence="6" type="primary">nadX</name>
    <name evidence="9" type="ORF">BJ976_000018</name>
</gene>
<dbReference type="EMBL" id="JACHMC010000001">
    <property type="protein sequence ID" value="MBB4881667.1"/>
    <property type="molecule type" value="Genomic_DNA"/>
</dbReference>
<dbReference type="InterPro" id="IPR011182">
    <property type="entry name" value="L-Asp_DH"/>
</dbReference>
<evidence type="ECO:0000256" key="6">
    <source>
        <dbReference type="HAMAP-Rule" id="MF_01265"/>
    </source>
</evidence>
<dbReference type="GO" id="GO:0009435">
    <property type="term" value="P:NAD+ biosynthetic process"/>
    <property type="evidence" value="ECO:0007669"/>
    <property type="project" value="UniProtKB-UniRule"/>
</dbReference>
<dbReference type="Gene3D" id="3.40.50.720">
    <property type="entry name" value="NAD(P)-binding Rossmann-like Domain"/>
    <property type="match status" value="1"/>
</dbReference>
<dbReference type="SUPFAM" id="SSF51735">
    <property type="entry name" value="NAD(P)-binding Rossmann-fold domains"/>
    <property type="match status" value="1"/>
</dbReference>
<evidence type="ECO:0000313" key="9">
    <source>
        <dbReference type="EMBL" id="MBB4881667.1"/>
    </source>
</evidence>
<name>A0A4Y8WUF1_9MICC</name>
<feature type="binding site" evidence="6">
    <location>
        <position position="214"/>
    </location>
    <ligand>
        <name>NAD(+)</name>
        <dbReference type="ChEBI" id="CHEBI:57540"/>
    </ligand>
</feature>
<sequence length="306" mass="31589">MTPHFPARTGAPASTDDARPRSVLLLGFGAVGRAVAAGLAPERESDRVRLTAAVRDVAVHRARGDLGVRLVPLADPEGPTVGLPAADLVVECAGIVPARRFGPAVVARGTDLVLSSVGALARREAAEALLAGPGRLHVSNGAIGGFDVLGAAAEADGLDEVRIRSVKHPRGLVRPWMSAAEAARLKGLRPADGPVVVLEGDPAEAVERFPANVNVAVALAWATRGRPARPGDDDAALLARSLERVRVELVADAAAEWTRHEVTAAGPAGRIELAVASAPSPDNPRTSQLTALSVTRTIRRALRLGG</sequence>
<comment type="catalytic activity">
    <reaction evidence="6">
        <text>L-aspartate + NAD(+) + H2O = oxaloacetate + NH4(+) + NADH + H(+)</text>
        <dbReference type="Rhea" id="RHEA:11788"/>
        <dbReference type="ChEBI" id="CHEBI:15377"/>
        <dbReference type="ChEBI" id="CHEBI:15378"/>
        <dbReference type="ChEBI" id="CHEBI:16452"/>
        <dbReference type="ChEBI" id="CHEBI:28938"/>
        <dbReference type="ChEBI" id="CHEBI:29991"/>
        <dbReference type="ChEBI" id="CHEBI:57540"/>
        <dbReference type="ChEBI" id="CHEBI:57945"/>
        <dbReference type="EC" id="1.4.1.21"/>
    </reaction>
</comment>
<evidence type="ECO:0000256" key="4">
    <source>
        <dbReference type="ARBA" id="ARBA00023002"/>
    </source>
</evidence>
<dbReference type="SUPFAM" id="SSF55347">
    <property type="entry name" value="Glyceraldehyde-3-phosphate dehydrogenase-like, C-terminal domain"/>
    <property type="match status" value="1"/>
</dbReference>
<evidence type="ECO:0000259" key="7">
    <source>
        <dbReference type="Pfam" id="PF01958"/>
    </source>
</evidence>
<keyword evidence="10" id="KW-1185">Reference proteome</keyword>
<comment type="miscellaneous">
    <text evidence="6">The iminoaspartate product is unstable in aqueous solution and can decompose to oxaloacetate and ammonia.</text>
</comment>
<reference evidence="9 10" key="1">
    <citation type="submission" date="2020-08" db="EMBL/GenBank/DDBJ databases">
        <title>Sequencing the genomes of 1000 actinobacteria strains.</title>
        <authorList>
            <person name="Klenk H.-P."/>
        </authorList>
    </citation>
    <scope>NUCLEOTIDE SEQUENCE [LARGE SCALE GENOMIC DNA]</scope>
    <source>
        <strain evidence="9 10">DSM 19079</strain>
    </source>
</reference>
<dbReference type="InterPro" id="IPR002811">
    <property type="entry name" value="Asp_DH"/>
</dbReference>
<accession>A0A4Y8WUF1</accession>
<dbReference type="UniPathway" id="UPA00253">
    <property type="reaction ID" value="UER00456"/>
</dbReference>
<dbReference type="AlphaFoldDB" id="A0A4Y8WUF1"/>
<protein>
    <recommendedName>
        <fullName evidence="6">L-aspartate dehydrogenase</fullName>
        <ecNumber evidence="6">1.4.1.21</ecNumber>
    </recommendedName>
</protein>
<keyword evidence="4 6" id="KW-0560">Oxidoreductase</keyword>
<organism evidence="9 10">
    <name type="scientific">Micrococcus flavus</name>
    <dbReference type="NCBI Taxonomy" id="384602"/>
    <lineage>
        <taxon>Bacteria</taxon>
        <taxon>Bacillati</taxon>
        <taxon>Actinomycetota</taxon>
        <taxon>Actinomycetes</taxon>
        <taxon>Micrococcales</taxon>
        <taxon>Micrococcaceae</taxon>
        <taxon>Micrococcus</taxon>
    </lineage>
</organism>
<dbReference type="GO" id="GO:0051287">
    <property type="term" value="F:NAD binding"/>
    <property type="evidence" value="ECO:0007669"/>
    <property type="project" value="UniProtKB-UniRule"/>
</dbReference>
<evidence type="ECO:0000259" key="8">
    <source>
        <dbReference type="Pfam" id="PF03447"/>
    </source>
</evidence>
<evidence type="ECO:0000256" key="2">
    <source>
        <dbReference type="ARBA" id="ARBA00022642"/>
    </source>
</evidence>
<dbReference type="PIRSF" id="PIRSF005227">
    <property type="entry name" value="Asp_dh_NAD_syn"/>
    <property type="match status" value="1"/>
</dbReference>
<dbReference type="GO" id="GO:0033735">
    <property type="term" value="F:aspartate dehydrogenase [NAD(P)+] activity"/>
    <property type="evidence" value="ECO:0007669"/>
    <property type="project" value="UniProtKB-EC"/>
</dbReference>
<comment type="catalytic activity">
    <reaction evidence="6">
        <text>L-aspartate + NADP(+) + H2O = oxaloacetate + NH4(+) + NADPH + H(+)</text>
        <dbReference type="Rhea" id="RHEA:11784"/>
        <dbReference type="ChEBI" id="CHEBI:15377"/>
        <dbReference type="ChEBI" id="CHEBI:15378"/>
        <dbReference type="ChEBI" id="CHEBI:16452"/>
        <dbReference type="ChEBI" id="CHEBI:28938"/>
        <dbReference type="ChEBI" id="CHEBI:29991"/>
        <dbReference type="ChEBI" id="CHEBI:57783"/>
        <dbReference type="ChEBI" id="CHEBI:58349"/>
        <dbReference type="EC" id="1.4.1.21"/>
    </reaction>
</comment>
<dbReference type="Pfam" id="PF03447">
    <property type="entry name" value="NAD_binding_3"/>
    <property type="match status" value="1"/>
</dbReference>
<proteinExistence type="inferred from homology"/>
<evidence type="ECO:0000256" key="5">
    <source>
        <dbReference type="ARBA" id="ARBA00023027"/>
    </source>
</evidence>
<dbReference type="InterPro" id="IPR020626">
    <property type="entry name" value="Asp_DH_prok"/>
</dbReference>
<comment type="similarity">
    <text evidence="1 6">Belongs to the L-aspartate dehydrogenase family.</text>
</comment>
<dbReference type="Gene3D" id="3.30.360.10">
    <property type="entry name" value="Dihydrodipicolinate Reductase, domain 2"/>
    <property type="match status" value="1"/>
</dbReference>
<feature type="domain" description="Aspartate dehydrogenase" evidence="7">
    <location>
        <begin position="192"/>
        <end position="294"/>
    </location>
</feature>
<dbReference type="PANTHER" id="PTHR31873">
    <property type="entry name" value="L-ASPARTATE DEHYDROGENASE-RELATED"/>
    <property type="match status" value="1"/>
</dbReference>
<evidence type="ECO:0000256" key="3">
    <source>
        <dbReference type="ARBA" id="ARBA00022857"/>
    </source>
</evidence>